<name>A0A6N8F6B6_PAEMA</name>
<proteinExistence type="predicted"/>
<dbReference type="InterPro" id="IPR002575">
    <property type="entry name" value="Aminoglycoside_PTrfase"/>
</dbReference>
<dbReference type="EMBL" id="WNZZ01000037">
    <property type="protein sequence ID" value="MUG26211.1"/>
    <property type="molecule type" value="Genomic_DNA"/>
</dbReference>
<dbReference type="InterPro" id="IPR011009">
    <property type="entry name" value="Kinase-like_dom_sf"/>
</dbReference>
<evidence type="ECO:0000313" key="3">
    <source>
        <dbReference type="Proteomes" id="UP000442469"/>
    </source>
</evidence>
<dbReference type="PANTHER" id="PTHR21310:SF15">
    <property type="entry name" value="AMINOGLYCOSIDE PHOSPHOTRANSFERASE DOMAIN-CONTAINING PROTEIN"/>
    <property type="match status" value="1"/>
</dbReference>
<dbReference type="OrthoDB" id="334783at2"/>
<sequence>MESRSSSTLQAVSRPGCFFKEEAAGVESAIKRRLSGEELTALVERAFQGQRRLEGFEELKDGWFNSAYALTLDNGMKTVLKLAPGSEEGMLRYERNVMTAEVEVLRLLAAADGIPVPGILYEERGVEGSEWFLMEFVPGDPYNKVKERLKPEERRDIEVELGRVNRRINEIQGKRFGYYAREDSQGDSWPAVFTNMIGGLLADAADQAVALPMDAEEVFALLRERQASLAEVTVPRLVHWDLWDGNVFVKDRRLIAIIDCERALWGDPLMEYYFRSFVENGAFLDGYGKQDFTLAERERMALYDLYIALILHIECRFRQYIDANHIRWAEEHLARTWSGLNKDV</sequence>
<organism evidence="2 3">
    <name type="scientific">Paenibacillus macerans</name>
    <name type="common">Bacillus macerans</name>
    <dbReference type="NCBI Taxonomy" id="44252"/>
    <lineage>
        <taxon>Bacteria</taxon>
        <taxon>Bacillati</taxon>
        <taxon>Bacillota</taxon>
        <taxon>Bacilli</taxon>
        <taxon>Bacillales</taxon>
        <taxon>Paenibacillaceae</taxon>
        <taxon>Paenibacillus</taxon>
    </lineage>
</organism>
<protein>
    <submittedName>
        <fullName evidence="2">Phosphotransferase</fullName>
    </submittedName>
</protein>
<dbReference type="AlphaFoldDB" id="A0A6N8F6B6"/>
<dbReference type="Gene3D" id="3.30.200.20">
    <property type="entry name" value="Phosphorylase Kinase, domain 1"/>
    <property type="match status" value="1"/>
</dbReference>
<accession>A0A6N8F6B6</accession>
<evidence type="ECO:0000313" key="2">
    <source>
        <dbReference type="EMBL" id="MUG26211.1"/>
    </source>
</evidence>
<dbReference type="Proteomes" id="UP000442469">
    <property type="component" value="Unassembled WGS sequence"/>
</dbReference>
<comment type="caution">
    <text evidence="2">The sequence shown here is derived from an EMBL/GenBank/DDBJ whole genome shotgun (WGS) entry which is preliminary data.</text>
</comment>
<feature type="domain" description="Aminoglycoside phosphotransferase" evidence="1">
    <location>
        <begin position="57"/>
        <end position="302"/>
    </location>
</feature>
<dbReference type="SUPFAM" id="SSF56112">
    <property type="entry name" value="Protein kinase-like (PK-like)"/>
    <property type="match status" value="1"/>
</dbReference>
<dbReference type="PANTHER" id="PTHR21310">
    <property type="entry name" value="AMINOGLYCOSIDE PHOSPHOTRANSFERASE-RELATED-RELATED"/>
    <property type="match status" value="1"/>
</dbReference>
<dbReference type="Gene3D" id="3.90.1200.10">
    <property type="match status" value="1"/>
</dbReference>
<gene>
    <name evidence="2" type="ORF">GNQ08_28010</name>
</gene>
<dbReference type="GO" id="GO:0016740">
    <property type="term" value="F:transferase activity"/>
    <property type="evidence" value="ECO:0007669"/>
    <property type="project" value="UniProtKB-KW"/>
</dbReference>
<keyword evidence="2" id="KW-0808">Transferase</keyword>
<dbReference type="Pfam" id="PF01636">
    <property type="entry name" value="APH"/>
    <property type="match status" value="1"/>
</dbReference>
<dbReference type="InterPro" id="IPR051678">
    <property type="entry name" value="AGP_Transferase"/>
</dbReference>
<evidence type="ECO:0000259" key="1">
    <source>
        <dbReference type="Pfam" id="PF01636"/>
    </source>
</evidence>
<reference evidence="2 3" key="1">
    <citation type="submission" date="2019-11" db="EMBL/GenBank/DDBJ databases">
        <title>Draft genome sequences of five Paenibacillus species of dairy origin.</title>
        <authorList>
            <person name="Olajide A.M."/>
            <person name="Chen S."/>
            <person name="Lapointe G."/>
        </authorList>
    </citation>
    <scope>NUCLEOTIDE SEQUENCE [LARGE SCALE GENOMIC DNA]</scope>
    <source>
        <strain evidence="2 3">3CT49</strain>
    </source>
</reference>